<dbReference type="OrthoDB" id="3637259at2759"/>
<evidence type="ECO:0008006" key="4">
    <source>
        <dbReference type="Google" id="ProtNLM"/>
    </source>
</evidence>
<feature type="region of interest" description="Disordered" evidence="1">
    <location>
        <begin position="1"/>
        <end position="21"/>
    </location>
</feature>
<protein>
    <recommendedName>
        <fullName evidence="4">SnoaL-like domain-containing protein</fullName>
    </recommendedName>
</protein>
<feature type="region of interest" description="Disordered" evidence="1">
    <location>
        <begin position="27"/>
        <end position="46"/>
    </location>
</feature>
<gene>
    <name evidence="2" type="ORF">M409DRAFT_19659</name>
</gene>
<organism evidence="2 3">
    <name type="scientific">Zasmidium cellare ATCC 36951</name>
    <dbReference type="NCBI Taxonomy" id="1080233"/>
    <lineage>
        <taxon>Eukaryota</taxon>
        <taxon>Fungi</taxon>
        <taxon>Dikarya</taxon>
        <taxon>Ascomycota</taxon>
        <taxon>Pezizomycotina</taxon>
        <taxon>Dothideomycetes</taxon>
        <taxon>Dothideomycetidae</taxon>
        <taxon>Mycosphaerellales</taxon>
        <taxon>Mycosphaerellaceae</taxon>
        <taxon>Zasmidium</taxon>
    </lineage>
</organism>
<feature type="compositionally biased region" description="Polar residues" evidence="1">
    <location>
        <begin position="27"/>
        <end position="37"/>
    </location>
</feature>
<proteinExistence type="predicted"/>
<name>A0A6A6CW76_ZASCE</name>
<dbReference type="AlphaFoldDB" id="A0A6A6CW76"/>
<reference evidence="2" key="1">
    <citation type="journal article" date="2020" name="Stud. Mycol.">
        <title>101 Dothideomycetes genomes: a test case for predicting lifestyles and emergence of pathogens.</title>
        <authorList>
            <person name="Haridas S."/>
            <person name="Albert R."/>
            <person name="Binder M."/>
            <person name="Bloem J."/>
            <person name="Labutti K."/>
            <person name="Salamov A."/>
            <person name="Andreopoulos B."/>
            <person name="Baker S."/>
            <person name="Barry K."/>
            <person name="Bills G."/>
            <person name="Bluhm B."/>
            <person name="Cannon C."/>
            <person name="Castanera R."/>
            <person name="Culley D."/>
            <person name="Daum C."/>
            <person name="Ezra D."/>
            <person name="Gonzalez J."/>
            <person name="Henrissat B."/>
            <person name="Kuo A."/>
            <person name="Liang C."/>
            <person name="Lipzen A."/>
            <person name="Lutzoni F."/>
            <person name="Magnuson J."/>
            <person name="Mondo S."/>
            <person name="Nolan M."/>
            <person name="Ohm R."/>
            <person name="Pangilinan J."/>
            <person name="Park H.-J."/>
            <person name="Ramirez L."/>
            <person name="Alfaro M."/>
            <person name="Sun H."/>
            <person name="Tritt A."/>
            <person name="Yoshinaga Y."/>
            <person name="Zwiers L.-H."/>
            <person name="Turgeon B."/>
            <person name="Goodwin S."/>
            <person name="Spatafora J."/>
            <person name="Crous P."/>
            <person name="Grigoriev I."/>
        </authorList>
    </citation>
    <scope>NUCLEOTIDE SEQUENCE</scope>
    <source>
        <strain evidence="2">ATCC 36951</strain>
    </source>
</reference>
<evidence type="ECO:0000313" key="2">
    <source>
        <dbReference type="EMBL" id="KAF2170049.1"/>
    </source>
</evidence>
<keyword evidence="3" id="KW-1185">Reference proteome</keyword>
<evidence type="ECO:0000256" key="1">
    <source>
        <dbReference type="SAM" id="MobiDB-lite"/>
    </source>
</evidence>
<dbReference type="EMBL" id="ML993586">
    <property type="protein sequence ID" value="KAF2170049.1"/>
    <property type="molecule type" value="Genomic_DNA"/>
</dbReference>
<dbReference type="RefSeq" id="XP_033670938.1">
    <property type="nucleotide sequence ID" value="XM_033805035.1"/>
</dbReference>
<dbReference type="GeneID" id="54558307"/>
<sequence>MSPAGTAVLSNLRSPCRPKPTIATLPLNQPQTQTCPTPLSNPQSSSPSQLESLCRLCTTVLNAGDFTCTTPLGKLYKSHISPTFTAQFDAHEKLLTFAELFKAFEHWYALHPGFRCEYKHFETDVDEGAGTAVVHFELDLVYENMGQAALGEVRFRRDLRGVWIMENYIGMRGMHGMGGYV</sequence>
<dbReference type="Proteomes" id="UP000799537">
    <property type="component" value="Unassembled WGS sequence"/>
</dbReference>
<accession>A0A6A6CW76</accession>
<evidence type="ECO:0000313" key="3">
    <source>
        <dbReference type="Proteomes" id="UP000799537"/>
    </source>
</evidence>